<keyword evidence="2" id="KW-0472">Membrane</keyword>
<dbReference type="EMBL" id="CADCUV010000150">
    <property type="protein sequence ID" value="CAA9429696.1"/>
    <property type="molecule type" value="Genomic_DNA"/>
</dbReference>
<keyword evidence="2" id="KW-0812">Transmembrane</keyword>
<feature type="transmembrane region" description="Helical" evidence="2">
    <location>
        <begin position="122"/>
        <end position="141"/>
    </location>
</feature>
<dbReference type="SMART" id="SM00014">
    <property type="entry name" value="acidPPc"/>
    <property type="match status" value="1"/>
</dbReference>
<feature type="transmembrane region" description="Helical" evidence="2">
    <location>
        <begin position="148"/>
        <end position="169"/>
    </location>
</feature>
<evidence type="ECO:0000256" key="1">
    <source>
        <dbReference type="SAM" id="MobiDB-lite"/>
    </source>
</evidence>
<evidence type="ECO:0000259" key="3">
    <source>
        <dbReference type="SMART" id="SM00014"/>
    </source>
</evidence>
<sequence length="283" mass="30572">MGRANRPRGKTVPPTTPPEVAGIGREGGRRRPAGNRIPLVLATWISVLGELRRLVAGRLTLAAAGWLAAGLSLSAFVVWGFAEITEEVIEGESRAFDRAVLLWIGANVPAWMDGPMRAATALGYYYVVLPLLAAITLVFYLRGWRLSAVMLVISTAGGVFLTTVLKAVFRRARPEILDSGYSAGFYSFPSGHATVAVGFYGALVLILAYHLRGPARWAVVALGTVIVLLIGFSRLYLGVHYPTDVLAGFLTAPLWLVSVGGVYALWLSARGIRTVERRRKGLR</sequence>
<feature type="region of interest" description="Disordered" evidence="1">
    <location>
        <begin position="1"/>
        <end position="29"/>
    </location>
</feature>
<keyword evidence="2" id="KW-1133">Transmembrane helix</keyword>
<dbReference type="Gene3D" id="1.20.144.10">
    <property type="entry name" value="Phosphatidic acid phosphatase type 2/haloperoxidase"/>
    <property type="match status" value="1"/>
</dbReference>
<name>A0A6J4PYT0_9ACTN</name>
<dbReference type="InterPro" id="IPR036938">
    <property type="entry name" value="PAP2/HPO_sf"/>
</dbReference>
<feature type="domain" description="Phosphatidic acid phosphatase type 2/haloperoxidase" evidence="3">
    <location>
        <begin position="148"/>
        <end position="260"/>
    </location>
</feature>
<feature type="transmembrane region" description="Helical" evidence="2">
    <location>
        <begin position="217"/>
        <end position="239"/>
    </location>
</feature>
<dbReference type="CDD" id="cd03392">
    <property type="entry name" value="PAP2_like_2"/>
    <property type="match status" value="1"/>
</dbReference>
<dbReference type="SUPFAM" id="SSF48317">
    <property type="entry name" value="Acid phosphatase/Vanadium-dependent haloperoxidase"/>
    <property type="match status" value="1"/>
</dbReference>
<dbReference type="PANTHER" id="PTHR14969">
    <property type="entry name" value="SPHINGOSINE-1-PHOSPHATE PHOSPHOHYDROLASE"/>
    <property type="match status" value="1"/>
</dbReference>
<reference evidence="4" key="1">
    <citation type="submission" date="2020-02" db="EMBL/GenBank/DDBJ databases">
        <authorList>
            <person name="Meier V. D."/>
        </authorList>
    </citation>
    <scope>NUCLEOTIDE SEQUENCE</scope>
    <source>
        <strain evidence="4">AVDCRST_MAG22</strain>
    </source>
</reference>
<accession>A0A6J4PYT0</accession>
<protein>
    <submittedName>
        <fullName evidence="4">Membrane-associated phospholipid phosphatase</fullName>
    </submittedName>
</protein>
<dbReference type="InterPro" id="IPR000326">
    <property type="entry name" value="PAP2/HPO"/>
</dbReference>
<proteinExistence type="predicted"/>
<gene>
    <name evidence="4" type="ORF">AVDCRST_MAG22-3174</name>
</gene>
<feature type="transmembrane region" description="Helical" evidence="2">
    <location>
        <begin position="59"/>
        <end position="82"/>
    </location>
</feature>
<dbReference type="PANTHER" id="PTHR14969:SF13">
    <property type="entry name" value="AT30094P"/>
    <property type="match status" value="1"/>
</dbReference>
<organism evidence="4">
    <name type="scientific">uncultured Rubrobacteraceae bacterium</name>
    <dbReference type="NCBI Taxonomy" id="349277"/>
    <lineage>
        <taxon>Bacteria</taxon>
        <taxon>Bacillati</taxon>
        <taxon>Actinomycetota</taxon>
        <taxon>Rubrobacteria</taxon>
        <taxon>Rubrobacterales</taxon>
        <taxon>Rubrobacteraceae</taxon>
        <taxon>environmental samples</taxon>
    </lineage>
</organism>
<dbReference type="Pfam" id="PF01569">
    <property type="entry name" value="PAP2"/>
    <property type="match status" value="1"/>
</dbReference>
<feature type="transmembrane region" description="Helical" evidence="2">
    <location>
        <begin position="245"/>
        <end position="269"/>
    </location>
</feature>
<dbReference type="AlphaFoldDB" id="A0A6J4PYT0"/>
<evidence type="ECO:0000256" key="2">
    <source>
        <dbReference type="SAM" id="Phobius"/>
    </source>
</evidence>
<feature type="transmembrane region" description="Helical" evidence="2">
    <location>
        <begin position="189"/>
        <end position="210"/>
    </location>
</feature>
<evidence type="ECO:0000313" key="4">
    <source>
        <dbReference type="EMBL" id="CAA9429696.1"/>
    </source>
</evidence>